<keyword evidence="5" id="KW-1185">Reference proteome</keyword>
<feature type="compositionally biased region" description="Polar residues" evidence="1">
    <location>
        <begin position="63"/>
        <end position="73"/>
    </location>
</feature>
<evidence type="ECO:0000256" key="1">
    <source>
        <dbReference type="SAM" id="MobiDB-lite"/>
    </source>
</evidence>
<gene>
    <name evidence="4" type="ORF">PF001_g20337</name>
    <name evidence="3" type="ORF">PF005_g21660</name>
    <name evidence="2" type="ORF">PF007_g21292</name>
</gene>
<evidence type="ECO:0000313" key="5">
    <source>
        <dbReference type="Proteomes" id="UP000433483"/>
    </source>
</evidence>
<reference evidence="5 6" key="1">
    <citation type="submission" date="2018-08" db="EMBL/GenBank/DDBJ databases">
        <title>Genomic investigation of the strawberry pathogen Phytophthora fragariae indicates pathogenicity is determined by transcriptional variation in three key races.</title>
        <authorList>
            <person name="Adams T.M."/>
            <person name="Armitage A.D."/>
            <person name="Sobczyk M.K."/>
            <person name="Bates H.J."/>
            <person name="Dunwell J.M."/>
            <person name="Nellist C.F."/>
            <person name="Harrison R.J."/>
        </authorList>
    </citation>
    <scope>NUCLEOTIDE SEQUENCE [LARGE SCALE GENOMIC DNA]</scope>
    <source>
        <strain evidence="4 6">A4</strain>
        <strain evidence="3 5">NOV-27</strain>
        <strain evidence="2 7">NOV-71</strain>
    </source>
</reference>
<evidence type="ECO:0000313" key="4">
    <source>
        <dbReference type="EMBL" id="KAE9288821.1"/>
    </source>
</evidence>
<dbReference type="Proteomes" id="UP000433483">
    <property type="component" value="Unassembled WGS sequence"/>
</dbReference>
<dbReference type="EMBL" id="QXGB01001867">
    <property type="protein sequence ID" value="KAE9184486.1"/>
    <property type="molecule type" value="Genomic_DNA"/>
</dbReference>
<dbReference type="Proteomes" id="UP000437068">
    <property type="component" value="Unassembled WGS sequence"/>
</dbReference>
<dbReference type="EMBL" id="QXGE01001742">
    <property type="protein sequence ID" value="KAE9288821.1"/>
    <property type="molecule type" value="Genomic_DNA"/>
</dbReference>
<proteinExistence type="predicted"/>
<evidence type="ECO:0000313" key="2">
    <source>
        <dbReference type="EMBL" id="KAE9085035.1"/>
    </source>
</evidence>
<protein>
    <submittedName>
        <fullName evidence="2">Uncharacterized protein</fullName>
    </submittedName>
</protein>
<evidence type="ECO:0000313" key="7">
    <source>
        <dbReference type="Proteomes" id="UP000441208"/>
    </source>
</evidence>
<organism evidence="2 7">
    <name type="scientific">Phytophthora fragariae</name>
    <dbReference type="NCBI Taxonomy" id="53985"/>
    <lineage>
        <taxon>Eukaryota</taxon>
        <taxon>Sar</taxon>
        <taxon>Stramenopiles</taxon>
        <taxon>Oomycota</taxon>
        <taxon>Peronosporomycetes</taxon>
        <taxon>Peronosporales</taxon>
        <taxon>Peronosporaceae</taxon>
        <taxon>Phytophthora</taxon>
    </lineage>
</organism>
<accession>A0A6A3QWP4</accession>
<dbReference type="OrthoDB" id="102625at2759"/>
<feature type="region of interest" description="Disordered" evidence="1">
    <location>
        <begin position="43"/>
        <end position="73"/>
    </location>
</feature>
<evidence type="ECO:0000313" key="6">
    <source>
        <dbReference type="Proteomes" id="UP000437068"/>
    </source>
</evidence>
<evidence type="ECO:0000313" key="3">
    <source>
        <dbReference type="EMBL" id="KAE9184486.1"/>
    </source>
</evidence>
<dbReference type="Proteomes" id="UP000441208">
    <property type="component" value="Unassembled WGS sequence"/>
</dbReference>
<feature type="compositionally biased region" description="Acidic residues" evidence="1">
    <location>
        <begin position="45"/>
        <end position="57"/>
    </location>
</feature>
<comment type="caution">
    <text evidence="2">The sequence shown here is derived from an EMBL/GenBank/DDBJ whole genome shotgun (WGS) entry which is preliminary data.</text>
</comment>
<name>A0A6A3QWP4_9STRA</name>
<dbReference type="AlphaFoldDB" id="A0A6A3QWP4"/>
<sequence length="150" mass="17007">MYTMVASVSLLPEAIQVIIAALGETKKGRVGLEDLREWLAHPASVDDEDSDEEEWSAEDNLQGDPTSARSLTGSARRRLLTTWLCGGPLGSHWKREKKITYYLVEWGPTWEPHLNQKVVATFEKERRRLVCKTFFEDKAVEDSTLNNTEG</sequence>
<dbReference type="EMBL" id="QXFZ01001782">
    <property type="protein sequence ID" value="KAE9085035.1"/>
    <property type="molecule type" value="Genomic_DNA"/>
</dbReference>